<dbReference type="EC" id="5.1.1.13" evidence="3"/>
<dbReference type="InterPro" id="IPR015942">
    <property type="entry name" value="Asp/Glu/hydantoin_racemase"/>
</dbReference>
<comment type="similarity">
    <text evidence="1">Belongs to the aspartate/glutamate racemases family.</text>
</comment>
<accession>A0A1X4XUT2</accession>
<dbReference type="Pfam" id="PF01177">
    <property type="entry name" value="Asp_Glu_race"/>
    <property type="match status" value="1"/>
</dbReference>
<dbReference type="EMBL" id="MDSU01000018">
    <property type="protein sequence ID" value="OSS41297.1"/>
    <property type="molecule type" value="Genomic_DNA"/>
</dbReference>
<dbReference type="Proteomes" id="UP000194141">
    <property type="component" value="Unassembled WGS sequence"/>
</dbReference>
<evidence type="ECO:0000313" key="4">
    <source>
        <dbReference type="Proteomes" id="UP000194141"/>
    </source>
</evidence>
<evidence type="ECO:0000256" key="1">
    <source>
        <dbReference type="ARBA" id="ARBA00007847"/>
    </source>
</evidence>
<dbReference type="NCBIfam" id="TIGR00035">
    <property type="entry name" value="asp_race"/>
    <property type="match status" value="1"/>
</dbReference>
<reference evidence="3 4" key="1">
    <citation type="journal article" date="2017" name="Front. Microbiol.">
        <title>Genome Sequence of Desulfurella amilsii Strain TR1 and Comparative Genomics of Desulfurellaceae Family.</title>
        <authorList>
            <person name="Florentino A.P."/>
            <person name="Stams A.J."/>
            <person name="Sanchez-Andrea I."/>
        </authorList>
    </citation>
    <scope>NUCLEOTIDE SEQUENCE [LARGE SCALE GENOMIC DNA]</scope>
    <source>
        <strain evidence="3 4">TR1</strain>
    </source>
</reference>
<evidence type="ECO:0000313" key="3">
    <source>
        <dbReference type="EMBL" id="OSS41297.1"/>
    </source>
</evidence>
<dbReference type="OrthoDB" id="9803739at2"/>
<dbReference type="Gene3D" id="3.40.50.1860">
    <property type="match status" value="2"/>
</dbReference>
<name>A0A1X4XUT2_9BACT</name>
<proteinExistence type="inferred from homology"/>
<dbReference type="AlphaFoldDB" id="A0A1X4XUT2"/>
<keyword evidence="2 3" id="KW-0413">Isomerase</keyword>
<dbReference type="SUPFAM" id="SSF53681">
    <property type="entry name" value="Aspartate/glutamate racemase"/>
    <property type="match status" value="2"/>
</dbReference>
<dbReference type="InterPro" id="IPR004380">
    <property type="entry name" value="Asp_race"/>
</dbReference>
<dbReference type="STRING" id="1562698.DESAMIL20_850"/>
<organism evidence="3 4">
    <name type="scientific">Desulfurella amilsii</name>
    <dbReference type="NCBI Taxonomy" id="1562698"/>
    <lineage>
        <taxon>Bacteria</taxon>
        <taxon>Pseudomonadati</taxon>
        <taxon>Campylobacterota</taxon>
        <taxon>Desulfurellia</taxon>
        <taxon>Desulfurellales</taxon>
        <taxon>Desulfurellaceae</taxon>
        <taxon>Desulfurella</taxon>
    </lineage>
</organism>
<dbReference type="GO" id="GO:0047689">
    <property type="term" value="F:aspartate racemase activity"/>
    <property type="evidence" value="ECO:0007669"/>
    <property type="project" value="UniProtKB-EC"/>
</dbReference>
<evidence type="ECO:0000256" key="2">
    <source>
        <dbReference type="ARBA" id="ARBA00023235"/>
    </source>
</evidence>
<keyword evidence="4" id="KW-1185">Reference proteome</keyword>
<dbReference type="InterPro" id="IPR001920">
    <property type="entry name" value="Asp/Glu_race"/>
</dbReference>
<dbReference type="RefSeq" id="WP_086033564.1">
    <property type="nucleotide sequence ID" value="NZ_MDSU01000018.1"/>
</dbReference>
<protein>
    <submittedName>
        <fullName evidence="3">Aspartate racemase</fullName>
        <ecNumber evidence="3">5.1.1.13</ecNumber>
    </submittedName>
</protein>
<dbReference type="PANTHER" id="PTHR21198">
    <property type="entry name" value="GLUTAMATE RACEMASE"/>
    <property type="match status" value="1"/>
</dbReference>
<comment type="caution">
    <text evidence="3">The sequence shown here is derived from an EMBL/GenBank/DDBJ whole genome shotgun (WGS) entry which is preliminary data.</text>
</comment>
<sequence length="227" mass="25757">MKTVGIIGGMGPLATIDLYTKIIKYTNAKTDQENLHVVIDSYPQIPDRTKYLKGEGENPLPYLLESAKNLKKGFNVDVYCMPCNTAHYFIDELRKNIDAPFVSIIESVFEETKQYNFKKLGILATDGTLLGRVYHDFFEKNGIKIENFDEKTQSLIMKAIYDVKANSVNFGAKVFNEALENITKNNFDLLIAACTEIPILLPYKQYDIQIIDATDCLAKNVVKFCKE</sequence>
<gene>
    <name evidence="3" type="ORF">DESAMIL20_850</name>
</gene>
<dbReference type="PANTHER" id="PTHR21198:SF7">
    <property type="entry name" value="ASPARTATE-GLUTAMATE RACEMASE FAMILY"/>
    <property type="match status" value="1"/>
</dbReference>